<keyword evidence="2" id="KW-1185">Reference proteome</keyword>
<evidence type="ECO:0000313" key="1">
    <source>
        <dbReference type="EMBL" id="MEY9469805.1"/>
    </source>
</evidence>
<dbReference type="RefSeq" id="WP_244431293.1">
    <property type="nucleotide sequence ID" value="NZ_JBGBYD010000002.1"/>
</dbReference>
<protein>
    <submittedName>
        <fullName evidence="1">Uncharacterized protein</fullName>
    </submittedName>
</protein>
<gene>
    <name evidence="1" type="ORF">ABH992_002204</name>
</gene>
<accession>A0ABV4GFI9</accession>
<evidence type="ECO:0000313" key="2">
    <source>
        <dbReference type="Proteomes" id="UP001565474"/>
    </source>
</evidence>
<proteinExistence type="predicted"/>
<reference evidence="1 2" key="1">
    <citation type="submission" date="2024-07" db="EMBL/GenBank/DDBJ databases">
        <title>Genomic Encyclopedia of Type Strains, Phase V (KMG-V): Genome sequencing to study the core and pangenomes of soil and plant-associated prokaryotes.</title>
        <authorList>
            <person name="Whitman W."/>
        </authorList>
    </citation>
    <scope>NUCLEOTIDE SEQUENCE [LARGE SCALE GENOMIC DNA]</scope>
    <source>
        <strain evidence="1 2">USDA 222</strain>
    </source>
</reference>
<dbReference type="EMBL" id="JBGBZN010000002">
    <property type="protein sequence ID" value="MEY9469805.1"/>
    <property type="molecule type" value="Genomic_DNA"/>
</dbReference>
<organism evidence="1 2">
    <name type="scientific">Bradyrhizobium yuanmingense</name>
    <dbReference type="NCBI Taxonomy" id="108015"/>
    <lineage>
        <taxon>Bacteria</taxon>
        <taxon>Pseudomonadati</taxon>
        <taxon>Pseudomonadota</taxon>
        <taxon>Alphaproteobacteria</taxon>
        <taxon>Hyphomicrobiales</taxon>
        <taxon>Nitrobacteraceae</taxon>
        <taxon>Bradyrhizobium</taxon>
    </lineage>
</organism>
<dbReference type="Proteomes" id="UP001565474">
    <property type="component" value="Unassembled WGS sequence"/>
</dbReference>
<sequence length="75" mass="7966">MCIASEGDRADVSDYQITAMESANPLAGTSPGFADASVSAHDRRQRVWSLLRKACEEIDRAGWIALAAEGNGGQI</sequence>
<name>A0ABV4GFI9_9BRAD</name>
<comment type="caution">
    <text evidence="1">The sequence shown here is derived from an EMBL/GenBank/DDBJ whole genome shotgun (WGS) entry which is preliminary data.</text>
</comment>